<gene>
    <name evidence="1" type="ORF">P9J83_17770</name>
</gene>
<reference evidence="1" key="1">
    <citation type="submission" date="2023-04" db="EMBL/GenBank/DDBJ databases">
        <title>Assessment of the microbiological origin of a defect in Grana Padano cheese.</title>
        <authorList>
            <person name="Zago M."/>
            <person name="Rossetti L."/>
            <person name="Bonvini B."/>
            <person name="Carminati D."/>
            <person name="Giraffa G."/>
        </authorList>
    </citation>
    <scope>NUCLEOTIDE SEQUENCE</scope>
    <source>
        <strain evidence="1">4990</strain>
    </source>
</reference>
<comment type="caution">
    <text evidence="1">The sequence shown here is derived from an EMBL/GenBank/DDBJ whole genome shotgun (WGS) entry which is preliminary data.</text>
</comment>
<dbReference type="AlphaFoldDB" id="A0AAE4JXR9"/>
<evidence type="ECO:0000313" key="1">
    <source>
        <dbReference type="EMBL" id="MDS1005317.1"/>
    </source>
</evidence>
<dbReference type="EMBL" id="JARUIS010000042">
    <property type="protein sequence ID" value="MDS1005317.1"/>
    <property type="molecule type" value="Genomic_DNA"/>
</dbReference>
<organism evidence="1 2">
    <name type="scientific">Clostridium sporogenes</name>
    <dbReference type="NCBI Taxonomy" id="1509"/>
    <lineage>
        <taxon>Bacteria</taxon>
        <taxon>Bacillati</taxon>
        <taxon>Bacillota</taxon>
        <taxon>Clostridia</taxon>
        <taxon>Eubacteriales</taxon>
        <taxon>Clostridiaceae</taxon>
        <taxon>Clostridium</taxon>
    </lineage>
</organism>
<protein>
    <submittedName>
        <fullName evidence="1">Uncharacterized protein</fullName>
    </submittedName>
</protein>
<dbReference type="Proteomes" id="UP001182303">
    <property type="component" value="Unassembled WGS sequence"/>
</dbReference>
<dbReference type="RefSeq" id="WP_310944607.1">
    <property type="nucleotide sequence ID" value="NZ_JARUIS010000042.1"/>
</dbReference>
<evidence type="ECO:0000313" key="2">
    <source>
        <dbReference type="Proteomes" id="UP001182303"/>
    </source>
</evidence>
<name>A0AAE4JXR9_CLOSG</name>
<proteinExistence type="predicted"/>
<sequence length="238" mass="27655">MAKKQIENVIINGQVSIWEIDKTIKKDNDKPVIKLENKEIKIDNIDQTKIIAKYKTYENLNRIIGYAGGALGIEIKYKDRFETIYVNKKGEEEFVIKKKSSVLPWDKIIYFREDLKINNIQKEKIKKIKGQALKRPGDENIIFNQGNKVISVIENGWVLEYDNIKIAELEKYKKINVNNINQNLRKTLKLGDIVETEYKDEIIQGKVVHIYNNGYTCNIIEGNRYIPIPICGIKQVIA</sequence>
<accession>A0AAE4JXR9</accession>